<organism evidence="2 3">
    <name type="scientific">Azospirillum argentinense</name>
    <dbReference type="NCBI Taxonomy" id="2970906"/>
    <lineage>
        <taxon>Bacteria</taxon>
        <taxon>Pseudomonadati</taxon>
        <taxon>Pseudomonadota</taxon>
        <taxon>Alphaproteobacteria</taxon>
        <taxon>Rhodospirillales</taxon>
        <taxon>Azospirillaceae</taxon>
        <taxon>Azospirillum</taxon>
    </lineage>
</organism>
<evidence type="ECO:0000313" key="3">
    <source>
        <dbReference type="Proteomes" id="UP000236268"/>
    </source>
</evidence>
<feature type="region of interest" description="Disordered" evidence="1">
    <location>
        <begin position="33"/>
        <end position="71"/>
    </location>
</feature>
<evidence type="ECO:0000256" key="1">
    <source>
        <dbReference type="SAM" id="MobiDB-lite"/>
    </source>
</evidence>
<protein>
    <submittedName>
        <fullName evidence="2">Uncharacterized protein</fullName>
    </submittedName>
</protein>
<dbReference type="Proteomes" id="UP000236268">
    <property type="component" value="Unassembled WGS sequence"/>
</dbReference>
<evidence type="ECO:0000313" key="2">
    <source>
        <dbReference type="EMBL" id="PNQ96562.1"/>
    </source>
</evidence>
<reference evidence="2 3" key="1">
    <citation type="submission" date="2018-01" db="EMBL/GenBank/DDBJ databases">
        <title>Whole genome sequence of Azospirillum brasilense REC3 isolated from strawberry roots.</title>
        <authorList>
            <person name="Fontana C.A."/>
            <person name="Salazar S.M."/>
            <person name="Bassi D."/>
            <person name="Puglisi E."/>
            <person name="Lovaisa N.C."/>
            <person name="Toffoli L.M."/>
            <person name="Pedraza R."/>
            <person name="Cocconcelli P.S."/>
        </authorList>
    </citation>
    <scope>NUCLEOTIDE SEQUENCE [LARGE SCALE GENOMIC DNA]</scope>
    <source>
        <strain evidence="2 3">REC3</strain>
        <plasmid evidence="2">p17unnamed</plasmid>
    </source>
</reference>
<dbReference type="EMBL" id="POWG01000029">
    <property type="protein sequence ID" value="PNQ96562.1"/>
    <property type="molecule type" value="Genomic_DNA"/>
</dbReference>
<accession>A0A2K1FVJ8</accession>
<comment type="caution">
    <text evidence="2">The sequence shown here is derived from an EMBL/GenBank/DDBJ whole genome shotgun (WGS) entry which is preliminary data.</text>
</comment>
<proteinExistence type="predicted"/>
<name>A0A2K1FVJ8_9PROT</name>
<feature type="compositionally biased region" description="Low complexity" evidence="1">
    <location>
        <begin position="37"/>
        <end position="48"/>
    </location>
</feature>
<sequence length="71" mass="7960">MAARTVRRPSRNGGLLVIPDMWSRFAAIQDCHRDPDPTLSHPTPHTPLASSPHGNILRTHKQRGMGRWTTP</sequence>
<keyword evidence="2" id="KW-0614">Plasmid</keyword>
<gene>
    <name evidence="2" type="ORF">C1S70_23075</name>
</gene>
<dbReference type="AlphaFoldDB" id="A0A2K1FVJ8"/>
<geneLocation type="plasmid" evidence="2">
    <name>p17unnamed</name>
</geneLocation>